<feature type="transmembrane region" description="Helical" evidence="1">
    <location>
        <begin position="185"/>
        <end position="203"/>
    </location>
</feature>
<dbReference type="Proteomes" id="UP001310692">
    <property type="component" value="Unassembled WGS sequence"/>
</dbReference>
<accession>A0ABU7M142</accession>
<feature type="transmembrane region" description="Helical" evidence="1">
    <location>
        <begin position="224"/>
        <end position="248"/>
    </location>
</feature>
<comment type="caution">
    <text evidence="2">The sequence shown here is derived from an EMBL/GenBank/DDBJ whole genome shotgun (WGS) entry which is preliminary data.</text>
</comment>
<reference evidence="2 3" key="1">
    <citation type="submission" date="2024-01" db="EMBL/GenBank/DDBJ databases">
        <title>Hyphobacterium bacterium isolated from marine sediment.</title>
        <authorList>
            <person name="Zhao S."/>
        </authorList>
    </citation>
    <scope>NUCLEOTIDE SEQUENCE [LARGE SCALE GENOMIC DNA]</scope>
    <source>
        <strain evidence="2 3">Y60-23</strain>
    </source>
</reference>
<evidence type="ECO:0000256" key="1">
    <source>
        <dbReference type="SAM" id="Phobius"/>
    </source>
</evidence>
<keyword evidence="1" id="KW-0472">Membrane</keyword>
<dbReference type="EMBL" id="JAZDRO010000004">
    <property type="protein sequence ID" value="MEE2567242.1"/>
    <property type="molecule type" value="Genomic_DNA"/>
</dbReference>
<keyword evidence="1" id="KW-1133">Transmembrane helix</keyword>
<keyword evidence="3" id="KW-1185">Reference proteome</keyword>
<proteinExistence type="predicted"/>
<feature type="transmembrane region" description="Helical" evidence="1">
    <location>
        <begin position="131"/>
        <end position="153"/>
    </location>
</feature>
<organism evidence="2 3">
    <name type="scientific">Hyphobacterium marinum</name>
    <dbReference type="NCBI Taxonomy" id="3116574"/>
    <lineage>
        <taxon>Bacteria</taxon>
        <taxon>Pseudomonadati</taxon>
        <taxon>Pseudomonadota</taxon>
        <taxon>Alphaproteobacteria</taxon>
        <taxon>Maricaulales</taxon>
        <taxon>Maricaulaceae</taxon>
        <taxon>Hyphobacterium</taxon>
    </lineage>
</organism>
<evidence type="ECO:0000313" key="2">
    <source>
        <dbReference type="EMBL" id="MEE2567242.1"/>
    </source>
</evidence>
<dbReference type="RefSeq" id="WP_330196801.1">
    <property type="nucleotide sequence ID" value="NZ_JAZDRO010000004.1"/>
</dbReference>
<feature type="transmembrane region" description="Helical" evidence="1">
    <location>
        <begin position="285"/>
        <end position="302"/>
    </location>
</feature>
<feature type="transmembrane region" description="Helical" evidence="1">
    <location>
        <begin position="94"/>
        <end position="119"/>
    </location>
</feature>
<keyword evidence="1" id="KW-0812">Transmembrane</keyword>
<feature type="transmembrane region" description="Helical" evidence="1">
    <location>
        <begin position="6"/>
        <end position="26"/>
    </location>
</feature>
<gene>
    <name evidence="2" type="ORF">V0U35_11195</name>
</gene>
<evidence type="ECO:0000313" key="3">
    <source>
        <dbReference type="Proteomes" id="UP001310692"/>
    </source>
</evidence>
<feature type="transmembrane region" description="Helical" evidence="1">
    <location>
        <begin position="58"/>
        <end position="82"/>
    </location>
</feature>
<name>A0ABU7M142_9PROT</name>
<sequence>MEFASIIPWYWIGFALAAFIILVFNAKYPWKADGKTVHTGHLIAGSLRHFADHWRAGLILVLFLAALDFGLGRSIALWSVHFASRDGLLGNAGFLYGMSFVISMWLLAASVFAVGVWAGKPRSTSPNSEPRWIVLGLWYLALKLSVFVPFVLFDVLRANHVPFVYQLGAAGWISDSGLRWDLSRIALGIYHVTLALILAPFLLKLVSSARNDRRVPLRYFSRRTLTLALTVCLSLAVVSSGNTLILWLGRLAATPFLDIQGSGYFLGGASTSWPSLLFISLPQNLWIAFMFLIGIGMLVAAYEASSAEKTKTPPG</sequence>
<protein>
    <submittedName>
        <fullName evidence="2">Uncharacterized protein</fullName>
    </submittedName>
</protein>